<keyword evidence="8" id="KW-1185">Reference proteome</keyword>
<feature type="domain" description="Amino acid transporter transmembrane" evidence="6">
    <location>
        <begin position="53"/>
        <end position="445"/>
    </location>
</feature>
<name>A0A1X0NNX9_9TRYP</name>
<feature type="transmembrane region" description="Helical" evidence="5">
    <location>
        <begin position="202"/>
        <end position="221"/>
    </location>
</feature>
<dbReference type="EMBL" id="NBCO01000028">
    <property type="protein sequence ID" value="ORC86405.1"/>
    <property type="molecule type" value="Genomic_DNA"/>
</dbReference>
<feature type="transmembrane region" description="Helical" evidence="5">
    <location>
        <begin position="362"/>
        <end position="380"/>
    </location>
</feature>
<dbReference type="VEuPathDB" id="TriTrypDB:TM35_000281210"/>
<feature type="transmembrane region" description="Helical" evidence="5">
    <location>
        <begin position="52"/>
        <end position="73"/>
    </location>
</feature>
<evidence type="ECO:0000256" key="3">
    <source>
        <dbReference type="ARBA" id="ARBA00022989"/>
    </source>
</evidence>
<feature type="transmembrane region" description="Helical" evidence="5">
    <location>
        <begin position="318"/>
        <end position="341"/>
    </location>
</feature>
<dbReference type="GeneID" id="39987932"/>
<dbReference type="GO" id="GO:0005737">
    <property type="term" value="C:cytoplasm"/>
    <property type="evidence" value="ECO:0007669"/>
    <property type="project" value="TreeGrafter"/>
</dbReference>
<feature type="transmembrane region" description="Helical" evidence="5">
    <location>
        <begin position="79"/>
        <end position="104"/>
    </location>
</feature>
<dbReference type="Pfam" id="PF01490">
    <property type="entry name" value="Aa_trans"/>
    <property type="match status" value="1"/>
</dbReference>
<evidence type="ECO:0000256" key="4">
    <source>
        <dbReference type="ARBA" id="ARBA00023136"/>
    </source>
</evidence>
<dbReference type="PANTHER" id="PTHR22950">
    <property type="entry name" value="AMINO ACID TRANSPORTER"/>
    <property type="match status" value="1"/>
</dbReference>
<accession>A0A1X0NNX9</accession>
<gene>
    <name evidence="7" type="ORF">TM35_000281210</name>
</gene>
<dbReference type="GO" id="GO:0015179">
    <property type="term" value="F:L-amino acid transmembrane transporter activity"/>
    <property type="evidence" value="ECO:0007669"/>
    <property type="project" value="TreeGrafter"/>
</dbReference>
<evidence type="ECO:0000256" key="2">
    <source>
        <dbReference type="ARBA" id="ARBA00022692"/>
    </source>
</evidence>
<dbReference type="AlphaFoldDB" id="A0A1X0NNX9"/>
<dbReference type="Proteomes" id="UP000192257">
    <property type="component" value="Unassembled WGS sequence"/>
</dbReference>
<dbReference type="PANTHER" id="PTHR22950:SF301">
    <property type="entry name" value="ACID TRANSPORTER, PUTATIVE-RELATED"/>
    <property type="match status" value="1"/>
</dbReference>
<feature type="transmembrane region" description="Helical" evidence="5">
    <location>
        <begin position="279"/>
        <end position="298"/>
    </location>
</feature>
<feature type="transmembrane region" description="Helical" evidence="5">
    <location>
        <begin position="386"/>
        <end position="409"/>
    </location>
</feature>
<dbReference type="InterPro" id="IPR013057">
    <property type="entry name" value="AA_transpt_TM"/>
</dbReference>
<evidence type="ECO:0000256" key="1">
    <source>
        <dbReference type="ARBA" id="ARBA00004141"/>
    </source>
</evidence>
<dbReference type="OrthoDB" id="28208at2759"/>
<dbReference type="RefSeq" id="XP_028880471.1">
    <property type="nucleotide sequence ID" value="XM_029028152.1"/>
</dbReference>
<feature type="transmembrane region" description="Helical" evidence="5">
    <location>
        <begin position="171"/>
        <end position="190"/>
    </location>
</feature>
<evidence type="ECO:0000256" key="5">
    <source>
        <dbReference type="SAM" id="Phobius"/>
    </source>
</evidence>
<protein>
    <submittedName>
        <fullName evidence="7">Amino acid permease</fullName>
    </submittedName>
</protein>
<evidence type="ECO:0000259" key="6">
    <source>
        <dbReference type="Pfam" id="PF01490"/>
    </source>
</evidence>
<evidence type="ECO:0000313" key="7">
    <source>
        <dbReference type="EMBL" id="ORC86405.1"/>
    </source>
</evidence>
<feature type="transmembrane region" description="Helical" evidence="5">
    <location>
        <begin position="421"/>
        <end position="449"/>
    </location>
</feature>
<keyword evidence="2 5" id="KW-0812">Transmembrane</keyword>
<organism evidence="7 8">
    <name type="scientific">Trypanosoma theileri</name>
    <dbReference type="NCBI Taxonomy" id="67003"/>
    <lineage>
        <taxon>Eukaryota</taxon>
        <taxon>Discoba</taxon>
        <taxon>Euglenozoa</taxon>
        <taxon>Kinetoplastea</taxon>
        <taxon>Metakinetoplastina</taxon>
        <taxon>Trypanosomatida</taxon>
        <taxon>Trypanosomatidae</taxon>
        <taxon>Trypanosoma</taxon>
    </lineage>
</organism>
<comment type="subcellular location">
    <subcellularLocation>
        <location evidence="1">Membrane</location>
        <topology evidence="1">Multi-pass membrane protein</topology>
    </subcellularLocation>
</comment>
<evidence type="ECO:0000313" key="8">
    <source>
        <dbReference type="Proteomes" id="UP000192257"/>
    </source>
</evidence>
<comment type="caution">
    <text evidence="7">The sequence shown here is derived from an EMBL/GenBank/DDBJ whole genome shotgun (WGS) entry which is preliminary data.</text>
</comment>
<sequence length="451" mass="49562">MSSPHDSQEIRPEPVKNVLAGASSEVSIDSDPKEVKNDNWLKRLGHQIVPDGGFVSGVFNLAGGSLGAGILGLPSAFHASGIVMGTIYLIVIYLLTVFSMDILARAAKKTGIRSYEAMARHLFGRGGDIFTAVIMFVKCFGACIAYVISISDLFYAFLTDDNVTGYWASRSFIQVLTTITFFLFMLPLSLPKRINSLRHVSLFAVVFIVYFVICVIVHAAKFGMKDGLRDDLALFQSGNEAIRGLGMFMFAYMCQSNMFEVWNEMRPVQSVSQMTYQTAASMLLLTVFYWLTGFFGYAEFGPEVGSSVLKMYRPLHDVAMAIAYVGVIIKLCVAFSLHILPCRDSLHHLLGWSLDTVAWWKNALLCTVCCCVALVAGLFIPDVNVVFGLLGSFSGSFIGFVFPALFYMYAGDFNIKSVGILMYLSTYALLFAGVVVICFGTTSTIYGVVKK</sequence>
<reference evidence="7 8" key="1">
    <citation type="submission" date="2017-03" db="EMBL/GenBank/DDBJ databases">
        <title>An alternative strategy for trypanosome survival in the mammalian bloodstream revealed through genome and transcriptome analysis of the ubiquitous bovine parasite Trypanosoma (Megatrypanum) theileri.</title>
        <authorList>
            <person name="Kelly S."/>
            <person name="Ivens A."/>
            <person name="Mott A."/>
            <person name="O'Neill E."/>
            <person name="Emms D."/>
            <person name="Macleod O."/>
            <person name="Voorheis P."/>
            <person name="Matthews J."/>
            <person name="Matthews K."/>
            <person name="Carrington M."/>
        </authorList>
    </citation>
    <scope>NUCLEOTIDE SEQUENCE [LARGE SCALE GENOMIC DNA]</scope>
    <source>
        <strain evidence="7">Edinburgh</strain>
    </source>
</reference>
<dbReference type="GO" id="GO:0016020">
    <property type="term" value="C:membrane"/>
    <property type="evidence" value="ECO:0007669"/>
    <property type="project" value="UniProtKB-SubCell"/>
</dbReference>
<proteinExistence type="predicted"/>
<keyword evidence="3 5" id="KW-1133">Transmembrane helix</keyword>
<feature type="transmembrane region" description="Helical" evidence="5">
    <location>
        <begin position="129"/>
        <end position="151"/>
    </location>
</feature>
<keyword evidence="4 5" id="KW-0472">Membrane</keyword>